<gene>
    <name evidence="2" type="ORF">PPNSA23_43290</name>
</gene>
<accession>A0ABQ0H633</accession>
<evidence type="ECO:0008006" key="4">
    <source>
        <dbReference type="Google" id="ProtNLM"/>
    </source>
</evidence>
<feature type="signal peptide" evidence="1">
    <location>
        <begin position="1"/>
        <end position="18"/>
    </location>
</feature>
<dbReference type="Proteomes" id="UP001628091">
    <property type="component" value="Unassembled WGS sequence"/>
</dbReference>
<dbReference type="EMBL" id="BAAFZP010000002">
    <property type="protein sequence ID" value="GAB1584386.1"/>
    <property type="molecule type" value="Genomic_DNA"/>
</dbReference>
<sequence>MRRLIVTLLSIYSFPVSALESHTVYNPQGTAVFEVRIYDKDDGFEVSAWDLNAQQKENILAALGYWAEIITPRPGYLPAIVDVGTNDKWGAFGGSTFASDGPFSLTRLQAVLTGKNPGEADQGSDAHFFLGTMTFDIEPYVPSQLPPSSDTGIPFVAFHELAHGLGINSAINDRDIEAMPYFSETIGSWAEHLRDDNGSPGRPGQVVLCSQCKTPYDPGGFDVRKDQGYFAGDHVSEVLDGAMPGIPVKILGESGRLDGDYMSHSELKNSTMSHQDYRNYTTFMEAELAALQDMGYTIDRRNFYGYLIYGDGKALINDHGFFLRNKEGTAYIPGQYNTATLGLGLHIYGSHNDVAQRADLLTRGAGGAGARIDGEGNHFTVLPGTHIYADGLNGRGVMFTYGKDHAFTQRGDIQALGEGGIAASFDFGNNALWNKIDYRGSYIHTVKEKPAVLLDELNGALVNEANISGRLAGSQAAIYISSNALVNRINVLEGARLEGDTISLYDQKDENGKQRLTEMTFGFLADDQGVATGKADPRFNFVYDSNIEGITNLKLKTVGGYTELNGNHQIYGMEVSAGTTLAGNSSYKLNETGSGFVNNGTVTPRGIGSIGRIDIAGEPEGYRYLPADPQPQAGRL</sequence>
<keyword evidence="1" id="KW-0732">Signal</keyword>
<reference evidence="2 3" key="1">
    <citation type="submission" date="2024-10" db="EMBL/GenBank/DDBJ databases">
        <title>Isolation, draft genome sequencing and identification of Phyllobacterium sp. NSA23, isolated from leaf soil.</title>
        <authorList>
            <person name="Akita H."/>
        </authorList>
    </citation>
    <scope>NUCLEOTIDE SEQUENCE [LARGE SCALE GENOMIC DNA]</scope>
    <source>
        <strain evidence="2 3">NSA23</strain>
    </source>
</reference>
<comment type="caution">
    <text evidence="2">The sequence shown here is derived from an EMBL/GenBank/DDBJ whole genome shotgun (WGS) entry which is preliminary data.</text>
</comment>
<protein>
    <recommendedName>
        <fullName evidence="4">Autotransporter domain-containing protein</fullName>
    </recommendedName>
</protein>
<evidence type="ECO:0000313" key="2">
    <source>
        <dbReference type="EMBL" id="GAB1584386.1"/>
    </source>
</evidence>
<feature type="chain" id="PRO_5047245482" description="Autotransporter domain-containing protein" evidence="1">
    <location>
        <begin position="19"/>
        <end position="636"/>
    </location>
</feature>
<proteinExistence type="predicted"/>
<evidence type="ECO:0000256" key="1">
    <source>
        <dbReference type="SAM" id="SignalP"/>
    </source>
</evidence>
<evidence type="ECO:0000313" key="3">
    <source>
        <dbReference type="Proteomes" id="UP001628091"/>
    </source>
</evidence>
<keyword evidence="3" id="KW-1185">Reference proteome</keyword>
<dbReference type="RefSeq" id="WP_407866797.1">
    <property type="nucleotide sequence ID" value="NZ_BAAFZP010000002.1"/>
</dbReference>
<organism evidence="2 3">
    <name type="scientific">Phyllobacterium phragmitis</name>
    <dbReference type="NCBI Taxonomy" id="2670329"/>
    <lineage>
        <taxon>Bacteria</taxon>
        <taxon>Pseudomonadati</taxon>
        <taxon>Pseudomonadota</taxon>
        <taxon>Alphaproteobacteria</taxon>
        <taxon>Hyphomicrobiales</taxon>
        <taxon>Phyllobacteriaceae</taxon>
        <taxon>Phyllobacterium</taxon>
    </lineage>
</organism>
<name>A0ABQ0H633_9HYPH</name>